<evidence type="ECO:0000256" key="4">
    <source>
        <dbReference type="ARBA" id="ARBA00015102"/>
    </source>
</evidence>
<feature type="domain" description="HMA" evidence="24">
    <location>
        <begin position="17"/>
        <end position="80"/>
    </location>
</feature>
<keyword evidence="12" id="KW-0187">Copper transport</keyword>
<evidence type="ECO:0000256" key="8">
    <source>
        <dbReference type="ARBA" id="ARBA00022692"/>
    </source>
</evidence>
<dbReference type="InterPro" id="IPR036163">
    <property type="entry name" value="HMA_dom_sf"/>
</dbReference>
<dbReference type="Gene3D" id="3.30.70.100">
    <property type="match status" value="1"/>
</dbReference>
<evidence type="ECO:0000256" key="18">
    <source>
        <dbReference type="ARBA" id="ARBA00023065"/>
    </source>
</evidence>
<evidence type="ECO:0000256" key="2">
    <source>
        <dbReference type="ARBA" id="ARBA00006024"/>
    </source>
</evidence>
<comment type="caution">
    <text evidence="25">The sequence shown here is derived from an EMBL/GenBank/DDBJ whole genome shotgun (WGS) entry which is preliminary data.</text>
</comment>
<accession>A0ABW3I8X2</accession>
<comment type="subcellular location">
    <subcellularLocation>
        <location evidence="1">Cell membrane</location>
        <topology evidence="1">Multi-pass membrane protein</topology>
    </subcellularLocation>
</comment>
<keyword evidence="9 23" id="KW-0479">Metal-binding</keyword>
<keyword evidence="8 23" id="KW-0812">Transmembrane</keyword>
<feature type="transmembrane region" description="Helical" evidence="23">
    <location>
        <begin position="199"/>
        <end position="217"/>
    </location>
</feature>
<feature type="transmembrane region" description="Helical" evidence="23">
    <location>
        <begin position="354"/>
        <end position="376"/>
    </location>
</feature>
<dbReference type="Pfam" id="PF00403">
    <property type="entry name" value="HMA"/>
    <property type="match status" value="1"/>
</dbReference>
<keyword evidence="11 23" id="KW-0547">Nucleotide-binding</keyword>
<evidence type="ECO:0000256" key="5">
    <source>
        <dbReference type="ARBA" id="ARBA00022448"/>
    </source>
</evidence>
<dbReference type="CDD" id="cd00371">
    <property type="entry name" value="HMA"/>
    <property type="match status" value="1"/>
</dbReference>
<dbReference type="EMBL" id="JBHTJN010000011">
    <property type="protein sequence ID" value="MFD0966381.1"/>
    <property type="molecule type" value="Genomic_DNA"/>
</dbReference>
<evidence type="ECO:0000256" key="17">
    <source>
        <dbReference type="ARBA" id="ARBA00023008"/>
    </source>
</evidence>
<evidence type="ECO:0000256" key="1">
    <source>
        <dbReference type="ARBA" id="ARBA00004651"/>
    </source>
</evidence>
<dbReference type="PRINTS" id="PR00119">
    <property type="entry name" value="CATATPASE"/>
</dbReference>
<name>A0ABW3I8X2_9PAST</name>
<dbReference type="PROSITE" id="PS00154">
    <property type="entry name" value="ATPASE_E1_E2"/>
    <property type="match status" value="1"/>
</dbReference>
<evidence type="ECO:0000256" key="9">
    <source>
        <dbReference type="ARBA" id="ARBA00022723"/>
    </source>
</evidence>
<dbReference type="EC" id="7.2.2.8" evidence="3"/>
<dbReference type="InterPro" id="IPR018303">
    <property type="entry name" value="ATPase_P-typ_P_site"/>
</dbReference>
<dbReference type="NCBIfam" id="TIGR01525">
    <property type="entry name" value="ATPase-IB_hvy"/>
    <property type="match status" value="1"/>
</dbReference>
<dbReference type="Pfam" id="PF00702">
    <property type="entry name" value="Hydrolase"/>
    <property type="match status" value="1"/>
</dbReference>
<feature type="transmembrane region" description="Helical" evidence="23">
    <location>
        <begin position="695"/>
        <end position="714"/>
    </location>
</feature>
<dbReference type="PANTHER" id="PTHR43520">
    <property type="entry name" value="ATP7, ISOFORM B"/>
    <property type="match status" value="1"/>
</dbReference>
<keyword evidence="15" id="KW-1278">Translocase</keyword>
<feature type="transmembrane region" description="Helical" evidence="23">
    <location>
        <begin position="382"/>
        <end position="403"/>
    </location>
</feature>
<feature type="transmembrane region" description="Helical" evidence="23">
    <location>
        <begin position="720"/>
        <end position="741"/>
    </location>
</feature>
<evidence type="ECO:0000313" key="25">
    <source>
        <dbReference type="EMBL" id="MFD0966381.1"/>
    </source>
</evidence>
<dbReference type="SFLD" id="SFLDG00002">
    <property type="entry name" value="C1.7:_P-type_atpase_like"/>
    <property type="match status" value="1"/>
</dbReference>
<keyword evidence="10" id="KW-0677">Repeat</keyword>
<comment type="catalytic activity">
    <reaction evidence="22">
        <text>Cu(+)(in) + ATP + H2O = Cu(+)(out) + ADP + phosphate + H(+)</text>
        <dbReference type="Rhea" id="RHEA:25792"/>
        <dbReference type="ChEBI" id="CHEBI:15377"/>
        <dbReference type="ChEBI" id="CHEBI:15378"/>
        <dbReference type="ChEBI" id="CHEBI:30616"/>
        <dbReference type="ChEBI" id="CHEBI:43474"/>
        <dbReference type="ChEBI" id="CHEBI:49552"/>
        <dbReference type="ChEBI" id="CHEBI:456216"/>
        <dbReference type="EC" id="7.2.2.8"/>
    </reaction>
</comment>
<dbReference type="InterPro" id="IPR006121">
    <property type="entry name" value="HMA_dom"/>
</dbReference>
<dbReference type="SUPFAM" id="SSF56784">
    <property type="entry name" value="HAD-like"/>
    <property type="match status" value="1"/>
</dbReference>
<dbReference type="PROSITE" id="PS01229">
    <property type="entry name" value="COF_2"/>
    <property type="match status" value="1"/>
</dbReference>
<dbReference type="PANTHER" id="PTHR43520:SF6">
    <property type="entry name" value="COPPER-EXPORTING P-TYPE ATPASE"/>
    <property type="match status" value="1"/>
</dbReference>
<evidence type="ECO:0000256" key="21">
    <source>
        <dbReference type="ARBA" id="ARBA00033239"/>
    </source>
</evidence>
<evidence type="ECO:0000256" key="23">
    <source>
        <dbReference type="RuleBase" id="RU362081"/>
    </source>
</evidence>
<dbReference type="SUPFAM" id="SSF81653">
    <property type="entry name" value="Calcium ATPase, transduction domain A"/>
    <property type="match status" value="1"/>
</dbReference>
<dbReference type="InterPro" id="IPR008250">
    <property type="entry name" value="ATPase_P-typ_transduc_dom_A_sf"/>
</dbReference>
<keyword evidence="6 23" id="KW-1003">Cell membrane</keyword>
<dbReference type="RefSeq" id="WP_380820530.1">
    <property type="nucleotide sequence ID" value="NZ_JBHTJN010000011.1"/>
</dbReference>
<organism evidence="25 26">
    <name type="scientific">Seminibacterium arietis</name>
    <dbReference type="NCBI Taxonomy" id="1173502"/>
    <lineage>
        <taxon>Bacteria</taxon>
        <taxon>Pseudomonadati</taxon>
        <taxon>Pseudomonadota</taxon>
        <taxon>Gammaproteobacteria</taxon>
        <taxon>Pasteurellales</taxon>
        <taxon>Pasteurellaceae</taxon>
        <taxon>Seminibacterium</taxon>
    </lineage>
</organism>
<sequence>MDFSDPVAAENLIKSQDQINLQLNGLNCATCVVKLQNALQSVDQVEFVQINLAEQTALIKGKPNTEQLLNVIHQAGYSAEIIVDEQQYRQINKQYIQQEIKNRKWQGLVACFFGFLMMIWSILDNEMTVNQHNRLFWLVIGFFTLIIMLYSGRHFYQSAVKNLNKATLTMDTLVALSTGVAWLYSMLLCAFYTDFPEQSHHLYFESSLIILGLINFGKALEAKAKKRSSVALERLLNLTPPTAFVVDKHGEREIPLSAVQKSMILRLKVGNKVPVDGVIVQGNGWFDESMLTGEPLPLQKKQGDKINAGTIITDGTLLFRAEQVGNQTRLANIIHLVRQAQSSKPKIALLVDKIVAWFVPTVLVIASLSSVIWFYFTAQISYALVIFTTVLIIACPCALGLATPMSIIGGVARAAELGILVRDADAIQKATTANTLVFDKTGTITQGKPKVVALYCVDDNENDALRLAASLEQGSTHPLAKAILDLADNRSLSTLPVSQFQNLVGLGVQGYVHEQHLLLGNRVLMEKEYVDLKDFLFIDERSSRQGATTVFLAIDKKITALFVIQDPIREDSFASLQQLKNQGYQLIMLTGDQKKTADFIAKDLPIQQVIANVMPEDKVKVIKQLQTDDCKVIMVGDGINDAPALAQANVGIAMSSGSDIAIEVADLTLIRHSISAVADSLILSKAIVRNMKQNLFAAFIYNIICIPVAAGALYPTWGILLNPMIAGVAMALSSISVVTNANRLLKFNIPKIKI</sequence>
<dbReference type="InterPro" id="IPR059000">
    <property type="entry name" value="ATPase_P-type_domA"/>
</dbReference>
<comment type="similarity">
    <text evidence="2 23">Belongs to the cation transport ATPase (P-type) (TC 3.A.3) family. Type IB subfamily.</text>
</comment>
<keyword evidence="5" id="KW-0813">Transport</keyword>
<dbReference type="Gene3D" id="3.40.50.1000">
    <property type="entry name" value="HAD superfamily/HAD-like"/>
    <property type="match status" value="1"/>
</dbReference>
<dbReference type="InterPro" id="IPR036412">
    <property type="entry name" value="HAD-like_sf"/>
</dbReference>
<dbReference type="SUPFAM" id="SSF55008">
    <property type="entry name" value="HMA, heavy metal-associated domain"/>
    <property type="match status" value="1"/>
</dbReference>
<dbReference type="Gene3D" id="3.40.1110.10">
    <property type="entry name" value="Calcium-transporting ATPase, cytoplasmic domain N"/>
    <property type="match status" value="1"/>
</dbReference>
<keyword evidence="26" id="KW-1185">Reference proteome</keyword>
<reference evidence="26" key="1">
    <citation type="journal article" date="2019" name="Int. J. Syst. Evol. Microbiol.">
        <title>The Global Catalogue of Microorganisms (GCM) 10K type strain sequencing project: providing services to taxonomists for standard genome sequencing and annotation.</title>
        <authorList>
            <consortium name="The Broad Institute Genomics Platform"/>
            <consortium name="The Broad Institute Genome Sequencing Center for Infectious Disease"/>
            <person name="Wu L."/>
            <person name="Ma J."/>
        </authorList>
    </citation>
    <scope>NUCLEOTIDE SEQUENCE [LARGE SCALE GENOMIC DNA]</scope>
    <source>
        <strain evidence="26">CCUG 61707</strain>
    </source>
</reference>
<evidence type="ECO:0000256" key="7">
    <source>
        <dbReference type="ARBA" id="ARBA00022553"/>
    </source>
</evidence>
<dbReference type="InterPro" id="IPR023214">
    <property type="entry name" value="HAD_sf"/>
</dbReference>
<keyword evidence="16 23" id="KW-1133">Transmembrane helix</keyword>
<gene>
    <name evidence="25" type="ORF">ACFQ02_05915</name>
</gene>
<dbReference type="PROSITE" id="PS50846">
    <property type="entry name" value="HMA_2"/>
    <property type="match status" value="1"/>
</dbReference>
<dbReference type="Pfam" id="PF00122">
    <property type="entry name" value="E1-E2_ATPase"/>
    <property type="match status" value="1"/>
</dbReference>
<keyword evidence="7" id="KW-0597">Phosphoprotein</keyword>
<dbReference type="NCBIfam" id="TIGR01511">
    <property type="entry name" value="ATPase-IB1_Cu"/>
    <property type="match status" value="1"/>
</dbReference>
<evidence type="ECO:0000256" key="22">
    <source>
        <dbReference type="ARBA" id="ARBA00049289"/>
    </source>
</evidence>
<evidence type="ECO:0000256" key="20">
    <source>
        <dbReference type="ARBA" id="ARBA00029719"/>
    </source>
</evidence>
<keyword evidence="14" id="KW-0460">Magnesium</keyword>
<evidence type="ECO:0000256" key="14">
    <source>
        <dbReference type="ARBA" id="ARBA00022842"/>
    </source>
</evidence>
<feature type="transmembrane region" description="Helical" evidence="23">
    <location>
        <begin position="135"/>
        <end position="152"/>
    </location>
</feature>
<dbReference type="InterPro" id="IPR044492">
    <property type="entry name" value="P_typ_ATPase_HD_dom"/>
</dbReference>
<dbReference type="PRINTS" id="PR00943">
    <property type="entry name" value="CUATPASE"/>
</dbReference>
<evidence type="ECO:0000256" key="12">
    <source>
        <dbReference type="ARBA" id="ARBA00022796"/>
    </source>
</evidence>
<evidence type="ECO:0000256" key="10">
    <source>
        <dbReference type="ARBA" id="ARBA00022737"/>
    </source>
</evidence>
<dbReference type="SUPFAM" id="SSF81665">
    <property type="entry name" value="Calcium ATPase, transmembrane domain M"/>
    <property type="match status" value="1"/>
</dbReference>
<dbReference type="InterPro" id="IPR001757">
    <property type="entry name" value="P_typ_ATPase"/>
</dbReference>
<dbReference type="InterPro" id="IPR027256">
    <property type="entry name" value="P-typ_ATPase_IB"/>
</dbReference>
<evidence type="ECO:0000259" key="24">
    <source>
        <dbReference type="PROSITE" id="PS50846"/>
    </source>
</evidence>
<dbReference type="InterPro" id="IPR023298">
    <property type="entry name" value="ATPase_P-typ_TM_dom_sf"/>
</dbReference>
<dbReference type="Gene3D" id="2.70.150.10">
    <property type="entry name" value="Calcium-transporting ATPase, cytoplasmic transduction domain A"/>
    <property type="match status" value="1"/>
</dbReference>
<dbReference type="InterPro" id="IPR023299">
    <property type="entry name" value="ATPase_P-typ_cyto_dom_N"/>
</dbReference>
<protein>
    <recommendedName>
        <fullName evidence="4">Copper-exporting P-type ATPase</fullName>
        <ecNumber evidence="3">7.2.2.8</ecNumber>
    </recommendedName>
    <alternativeName>
        <fullName evidence="20">Copper-exporting P-type ATPase A</fullName>
    </alternativeName>
    <alternativeName>
        <fullName evidence="21">Cu(+)-exporting ATPase</fullName>
    </alternativeName>
</protein>
<evidence type="ECO:0000256" key="15">
    <source>
        <dbReference type="ARBA" id="ARBA00022967"/>
    </source>
</evidence>
<evidence type="ECO:0000256" key="3">
    <source>
        <dbReference type="ARBA" id="ARBA00012517"/>
    </source>
</evidence>
<evidence type="ECO:0000313" key="26">
    <source>
        <dbReference type="Proteomes" id="UP001596996"/>
    </source>
</evidence>
<dbReference type="SFLD" id="SFLDS00003">
    <property type="entry name" value="Haloacid_Dehalogenase"/>
    <property type="match status" value="1"/>
</dbReference>
<feature type="transmembrane region" description="Helical" evidence="23">
    <location>
        <begin position="105"/>
        <end position="123"/>
    </location>
</feature>
<evidence type="ECO:0000256" key="13">
    <source>
        <dbReference type="ARBA" id="ARBA00022840"/>
    </source>
</evidence>
<keyword evidence="17" id="KW-0186">Copper</keyword>
<feature type="transmembrane region" description="Helical" evidence="23">
    <location>
        <begin position="173"/>
        <end position="193"/>
    </location>
</feature>
<dbReference type="InterPro" id="IPR017969">
    <property type="entry name" value="Heavy-metal-associated_CS"/>
</dbReference>
<keyword evidence="13 23" id="KW-0067">ATP-binding</keyword>
<evidence type="ECO:0000256" key="11">
    <source>
        <dbReference type="ARBA" id="ARBA00022741"/>
    </source>
</evidence>
<evidence type="ECO:0000256" key="19">
    <source>
        <dbReference type="ARBA" id="ARBA00023136"/>
    </source>
</evidence>
<keyword evidence="19 23" id="KW-0472">Membrane</keyword>
<keyword evidence="18" id="KW-0406">Ion transport</keyword>
<dbReference type="NCBIfam" id="TIGR01494">
    <property type="entry name" value="ATPase_P-type"/>
    <property type="match status" value="1"/>
</dbReference>
<dbReference type="CDD" id="cd02094">
    <property type="entry name" value="P-type_ATPase_Cu-like"/>
    <property type="match status" value="1"/>
</dbReference>
<evidence type="ECO:0000256" key="6">
    <source>
        <dbReference type="ARBA" id="ARBA00022475"/>
    </source>
</evidence>
<dbReference type="SFLD" id="SFLDF00027">
    <property type="entry name" value="p-type_atpase"/>
    <property type="match status" value="1"/>
</dbReference>
<dbReference type="Proteomes" id="UP001596996">
    <property type="component" value="Unassembled WGS sequence"/>
</dbReference>
<evidence type="ECO:0000256" key="16">
    <source>
        <dbReference type="ARBA" id="ARBA00022989"/>
    </source>
</evidence>
<dbReference type="PROSITE" id="PS01047">
    <property type="entry name" value="HMA_1"/>
    <property type="match status" value="1"/>
</dbReference>
<proteinExistence type="inferred from homology"/>